<reference evidence="3" key="2">
    <citation type="submission" date="2024-04" db="EMBL/GenBank/DDBJ databases">
        <authorList>
            <person name="Chen Y."/>
            <person name="Shah S."/>
            <person name="Dougan E. K."/>
            <person name="Thang M."/>
            <person name="Chan C."/>
        </authorList>
    </citation>
    <scope>NUCLEOTIDE SEQUENCE [LARGE SCALE GENOMIC DNA]</scope>
</reference>
<feature type="region of interest" description="Disordered" evidence="1">
    <location>
        <begin position="949"/>
        <end position="974"/>
    </location>
</feature>
<sequence length="1761" mass="193704">MPKPPATPPPSHILGSMSSWDTRSWTPRDAWGGEEMDWSERSQEDLKQDLHGDAIPEEDPLGMIRTSFATPKDKIMKDEMKDEVKDEMKDEIKDEVKVEVKDEMKEEEDSESSSEDETGRWMSALRPPQPKKMPRPVRSSEVATPKWSPAAAPAAPSKNRNRSTSPRKLIRPSSKAAPPRGPRGPTARPPLPPEKRLSVHETSTGLRPQPPPMTLYQESQRSPLPGPPPVQDPPSAPAVTTLARAAPQQGSMVPWAPPGENQILVDVDQEGLAIGEMLQDSGFIQAMQVIQGRLSDVLKATGQSNGPVRVNVHVDLGGGPPAPMGILNPCLLNNLQPALQDSGGGAWDHLAKERIVDASEIRFCQRSMKRRFQDGRSLEELIRSLMAGRIDPLEAGFLKLTVVEKKDENKRLALFSKDNRRLYCLKEYQKRISSSLSAYGHMKGKKPLVSLFLRSLHLLLVHHVESIADPNDPRAVPAALTCLTPWRDVQPVYRGYPQSFRIEACGGPASAGMVSGPDALSQTCVRQVVRHPPAGFVRPGAHSPCMARPPVPAPLPKHPVVVPHAPRPVQMLPGAKAMAMPPSMKPMAKPVAQAVAQPVQPVPMRHQGTCPVASPCFTSRVVVRAPSPTPMSPARALHALSPARVRQEPSPARELRRQERSPMKARVLEVRKVYPVTTGVQKIEPEPREAQPETETTVATVAPVAPAPVEAEATKAASELQEPQGADVERESQGSTQASEMHDELRRQVRPLPPRPLGAAPEVPSSATAVEPLLWQMQPDKHPSEAESERSFLNSCLKDLAESLDQHGGLQPYLIQRNQLSRALSKAKGDLDAAANATMQMIRFALEEIVQERLRNGGQNLFVQEGWMMSMGNKKVVKLSCRCEGAEGKLSICWDWDVKLEGILAAANRAVIGHHGASRAENERPLMASLDDFDAELLEAEEAIRHLEEQLQGLRPPAPTPPPSGKKGDAERAGVPGRWCRAGYVPNWRPALGRGATSEPKGRPSTFGSARRFETRQEIEGDFLLNPADDCLSTTTVAKGAKIHSDSVKPRQIWEAKRWLESIAEQSKCKEASEILQSAGSLSAITAAWQALLAEEQRKERTLNFDDASTDAGSELSELLSVSSAASASSSLVPGPGSYSPNYEVLRPNLAKGAPSFSRYSARERHEDEPERADDTASVSPLSNDGCQGSVFTCPGGKILPPHSTRPRRPTASQLDAACSAQRPLGPCFEATESLDVLQVTEAQDDAWARDPATGRLKALEKEDVPGPGDYDLPALPGGPAALIAPPSEGVKEEVVAPGPAQYDLRASEALLYPRAPGGQFGLPRPDVMEHQQCPDYIAGYDTLELNFDQVEPRVPNALILPEESEEALRALQIMKHRAPAAGTGARVGPGTYQEDDCILQRSRPDRKVLPWRPRPEGLAEHLVGLHKHYTRFGRWRLDDRAMLGVEDDLLLRRNRPRAFIQPPHQPPLKRSWSAEDIWRLYLPKLDEPLGQNFARNLDFDEWKEKEQHWRWLAVRHFCRTRPSLRLSYSLPDLELVKDRAPEADFSKAPGRSPKAMEEEEVEGDLLLLDPACGHELRYPRVPQPVDMARQLGRNGGRNDDLVDDFEELVLSPKRPEKRSVCFVDMAKEPGRPPEAEWDPHIWAEEADRVLCYQPTTSFETADVLDLSPASAQRRLQRRVPTYDWARCMGRPGHDLRLTSPEEEAPALLTNWEAPFVAPPRPMVGPVTSGDFSHGDIGDLGSFVPVEFTVVSPAPPPGESA</sequence>
<feature type="compositionally biased region" description="Acidic residues" evidence="1">
    <location>
        <begin position="105"/>
        <end position="116"/>
    </location>
</feature>
<evidence type="ECO:0000313" key="4">
    <source>
        <dbReference type="Proteomes" id="UP001152797"/>
    </source>
</evidence>
<gene>
    <name evidence="2" type="ORF">C1SCF055_LOCUS17194</name>
</gene>
<keyword evidence="4" id="KW-1185">Reference proteome</keyword>
<evidence type="ECO:0000256" key="1">
    <source>
        <dbReference type="SAM" id="MobiDB-lite"/>
    </source>
</evidence>
<dbReference type="EMBL" id="CAMXCT010001446">
    <property type="protein sequence ID" value="CAI3990181.1"/>
    <property type="molecule type" value="Genomic_DNA"/>
</dbReference>
<dbReference type="Proteomes" id="UP001152797">
    <property type="component" value="Unassembled WGS sequence"/>
</dbReference>
<dbReference type="OrthoDB" id="434919at2759"/>
<dbReference type="EMBL" id="CAMXCT020001446">
    <property type="protein sequence ID" value="CAL1143556.1"/>
    <property type="molecule type" value="Genomic_DNA"/>
</dbReference>
<feature type="compositionally biased region" description="Basic and acidic residues" evidence="1">
    <location>
        <begin position="71"/>
        <end position="104"/>
    </location>
</feature>
<feature type="region of interest" description="Disordered" evidence="1">
    <location>
        <begin position="711"/>
        <end position="745"/>
    </location>
</feature>
<feature type="compositionally biased region" description="Polar residues" evidence="1">
    <location>
        <begin position="16"/>
        <end position="25"/>
    </location>
</feature>
<feature type="compositionally biased region" description="Basic and acidic residues" evidence="1">
    <location>
        <begin position="1161"/>
        <end position="1175"/>
    </location>
</feature>
<feature type="compositionally biased region" description="Polar residues" evidence="1">
    <location>
        <begin position="1177"/>
        <end position="1191"/>
    </location>
</feature>
<name>A0A9P1CEX0_9DINO</name>
<protein>
    <submittedName>
        <fullName evidence="2">Uncharacterized protein</fullName>
    </submittedName>
</protein>
<dbReference type="EMBL" id="CAMXCT030001446">
    <property type="protein sequence ID" value="CAL4777493.1"/>
    <property type="molecule type" value="Genomic_DNA"/>
</dbReference>
<organism evidence="2">
    <name type="scientific">Cladocopium goreaui</name>
    <dbReference type="NCBI Taxonomy" id="2562237"/>
    <lineage>
        <taxon>Eukaryota</taxon>
        <taxon>Sar</taxon>
        <taxon>Alveolata</taxon>
        <taxon>Dinophyceae</taxon>
        <taxon>Suessiales</taxon>
        <taxon>Symbiodiniaceae</taxon>
        <taxon>Cladocopium</taxon>
    </lineage>
</organism>
<comment type="caution">
    <text evidence="2">The sequence shown here is derived from an EMBL/GenBank/DDBJ whole genome shotgun (WGS) entry which is preliminary data.</text>
</comment>
<feature type="region of interest" description="Disordered" evidence="1">
    <location>
        <begin position="641"/>
        <end position="662"/>
    </location>
</feature>
<feature type="compositionally biased region" description="Pro residues" evidence="1">
    <location>
        <begin position="179"/>
        <end position="192"/>
    </location>
</feature>
<reference evidence="2" key="1">
    <citation type="submission" date="2022-10" db="EMBL/GenBank/DDBJ databases">
        <authorList>
            <person name="Chen Y."/>
            <person name="Dougan E. K."/>
            <person name="Chan C."/>
            <person name="Rhodes N."/>
            <person name="Thang M."/>
        </authorList>
    </citation>
    <scope>NUCLEOTIDE SEQUENCE</scope>
</reference>
<feature type="region of interest" description="Disordered" evidence="1">
    <location>
        <begin position="1"/>
        <end position="257"/>
    </location>
</feature>
<feature type="region of interest" description="Disordered" evidence="1">
    <location>
        <begin position="991"/>
        <end position="1011"/>
    </location>
</feature>
<feature type="compositionally biased region" description="Pro residues" evidence="1">
    <location>
        <begin position="1"/>
        <end position="11"/>
    </location>
</feature>
<feature type="compositionally biased region" description="Pro residues" evidence="1">
    <location>
        <begin position="224"/>
        <end position="236"/>
    </location>
</feature>
<accession>A0A9P1CEX0</accession>
<evidence type="ECO:0000313" key="2">
    <source>
        <dbReference type="EMBL" id="CAI3990181.1"/>
    </source>
</evidence>
<feature type="region of interest" description="Disordered" evidence="1">
    <location>
        <begin position="1158"/>
        <end position="1213"/>
    </location>
</feature>
<feature type="compositionally biased region" description="Basic and acidic residues" evidence="1">
    <location>
        <begin position="645"/>
        <end position="662"/>
    </location>
</feature>
<proteinExistence type="predicted"/>
<feature type="compositionally biased region" description="Basic and acidic residues" evidence="1">
    <location>
        <begin position="38"/>
        <end position="54"/>
    </location>
</feature>
<evidence type="ECO:0000313" key="3">
    <source>
        <dbReference type="EMBL" id="CAL1143556.1"/>
    </source>
</evidence>